<dbReference type="Gene3D" id="2.30.42.10">
    <property type="match status" value="1"/>
</dbReference>
<dbReference type="GO" id="GO:0006508">
    <property type="term" value="P:proteolysis"/>
    <property type="evidence" value="ECO:0007669"/>
    <property type="project" value="UniProtKB-KW"/>
</dbReference>
<dbReference type="OrthoDB" id="9812068at2"/>
<dbReference type="SMART" id="SM00245">
    <property type="entry name" value="TSPc"/>
    <property type="match status" value="1"/>
</dbReference>
<dbReference type="GO" id="GO:0030288">
    <property type="term" value="C:outer membrane-bounded periplasmic space"/>
    <property type="evidence" value="ECO:0007669"/>
    <property type="project" value="TreeGrafter"/>
</dbReference>
<name>A0A1G8HGW3_9FIRM</name>
<dbReference type="RefSeq" id="WP_092335060.1">
    <property type="nucleotide sequence ID" value="NZ_FNCP01000025.1"/>
</dbReference>
<dbReference type="InterPro" id="IPR004447">
    <property type="entry name" value="Peptidase_S41A"/>
</dbReference>
<dbReference type="SUPFAM" id="SSF52096">
    <property type="entry name" value="ClpP/crotonase"/>
    <property type="match status" value="1"/>
</dbReference>
<dbReference type="SUPFAM" id="SSF50156">
    <property type="entry name" value="PDZ domain-like"/>
    <property type="match status" value="1"/>
</dbReference>
<dbReference type="STRING" id="1121419.SAMN05443529_12544"/>
<sequence>MPVIFIRKKLKKKLLQKAASQIVLNLMLIILLVLSNSTTVLASSNGVLTEVRALLKNQYVDRVSEDVLNAPTVEETLERLGDPHTKYFTDEEYEEFIDSINMSFSGIGIHIEMIPEGVRILGVISGSPAEEVGLKPGDVIIRAAGESLVGLSSEEAASILRGPEGSSVQLRVKQETETRDLKVMRREISEPTVTGEVLDGHIGYLDLNSFGSNTSEEFEVAAKELKDQNVDSWIVDVRDNGGGFMGSAMELAGYFIGSDVAVRVKDRDGVLHPIEAEDPGWRVEGRIIFLINENSASASEVLSAAVKDHEKATLVGTTSYGKGTVQGSFPLKSGGVLKMTIDHFYSPLGREIDQVGVSPNVVIEHSDPLKAAELMLTDSNEALKMARTDDYWEAWGELSGVAANNPQETQSSMNFIHYFSNYRQVAELTGISLDKKFTVNFSGDIDWQTVTSSSIELINSRTGERTPTTLVPLGTSGLQVVPQVELIPDTTYWLVIHPDILGVSGQTLHEGGLAIAKTVQRGADISGTSRIQSLQTNKRVTEMNKLSPSDLDYGTAIKDLP</sequence>
<dbReference type="PANTHER" id="PTHR32060:SF22">
    <property type="entry name" value="CARBOXYL-TERMINAL-PROCESSING PEPTIDASE 3, CHLOROPLASTIC"/>
    <property type="match status" value="1"/>
</dbReference>
<dbReference type="Proteomes" id="UP000198656">
    <property type="component" value="Unassembled WGS sequence"/>
</dbReference>
<accession>A0A1G8HGW3</accession>
<dbReference type="InterPro" id="IPR005151">
    <property type="entry name" value="Tail-specific_protease"/>
</dbReference>
<dbReference type="PROSITE" id="PS50106">
    <property type="entry name" value="PDZ"/>
    <property type="match status" value="1"/>
</dbReference>
<dbReference type="CDD" id="cd07560">
    <property type="entry name" value="Peptidase_S41_CPP"/>
    <property type="match status" value="1"/>
</dbReference>
<dbReference type="PANTHER" id="PTHR32060">
    <property type="entry name" value="TAIL-SPECIFIC PROTEASE"/>
    <property type="match status" value="1"/>
</dbReference>
<evidence type="ECO:0000313" key="7">
    <source>
        <dbReference type="EMBL" id="SDI05924.1"/>
    </source>
</evidence>
<feature type="domain" description="PDZ" evidence="6">
    <location>
        <begin position="107"/>
        <end position="161"/>
    </location>
</feature>
<evidence type="ECO:0000313" key="8">
    <source>
        <dbReference type="Proteomes" id="UP000198656"/>
    </source>
</evidence>
<dbReference type="EMBL" id="FNCP01000025">
    <property type="protein sequence ID" value="SDI05924.1"/>
    <property type="molecule type" value="Genomic_DNA"/>
</dbReference>
<evidence type="ECO:0000256" key="2">
    <source>
        <dbReference type="ARBA" id="ARBA00022670"/>
    </source>
</evidence>
<comment type="similarity">
    <text evidence="1 5">Belongs to the peptidase S41A family.</text>
</comment>
<dbReference type="GO" id="GO:0008236">
    <property type="term" value="F:serine-type peptidase activity"/>
    <property type="evidence" value="ECO:0007669"/>
    <property type="project" value="UniProtKB-KW"/>
</dbReference>
<proteinExistence type="inferred from homology"/>
<dbReference type="Pfam" id="PF03572">
    <property type="entry name" value="Peptidase_S41"/>
    <property type="match status" value="1"/>
</dbReference>
<evidence type="ECO:0000259" key="6">
    <source>
        <dbReference type="PROSITE" id="PS50106"/>
    </source>
</evidence>
<dbReference type="InterPro" id="IPR036034">
    <property type="entry name" value="PDZ_sf"/>
</dbReference>
<reference evidence="8" key="1">
    <citation type="submission" date="2016-10" db="EMBL/GenBank/DDBJ databases">
        <authorList>
            <person name="Varghese N."/>
            <person name="Submissions S."/>
        </authorList>
    </citation>
    <scope>NUCLEOTIDE SEQUENCE [LARGE SCALE GENOMIC DNA]</scope>
    <source>
        <strain evidence="8">DSM 8344</strain>
    </source>
</reference>
<evidence type="ECO:0000256" key="3">
    <source>
        <dbReference type="ARBA" id="ARBA00022801"/>
    </source>
</evidence>
<dbReference type="InterPro" id="IPR041489">
    <property type="entry name" value="PDZ_6"/>
</dbReference>
<keyword evidence="4 5" id="KW-0720">Serine protease</keyword>
<keyword evidence="2 5" id="KW-0645">Protease</keyword>
<dbReference type="InterPro" id="IPR001478">
    <property type="entry name" value="PDZ"/>
</dbReference>
<dbReference type="CDD" id="cd06782">
    <property type="entry name" value="cpPDZ_CPP-like"/>
    <property type="match status" value="1"/>
</dbReference>
<dbReference type="Pfam" id="PF17820">
    <property type="entry name" value="PDZ_6"/>
    <property type="match status" value="1"/>
</dbReference>
<keyword evidence="3 5" id="KW-0378">Hydrolase</keyword>
<evidence type="ECO:0000256" key="1">
    <source>
        <dbReference type="ARBA" id="ARBA00009179"/>
    </source>
</evidence>
<dbReference type="NCBIfam" id="TIGR00225">
    <property type="entry name" value="prc"/>
    <property type="match status" value="1"/>
</dbReference>
<dbReference type="GO" id="GO:0004175">
    <property type="term" value="F:endopeptidase activity"/>
    <property type="evidence" value="ECO:0007669"/>
    <property type="project" value="TreeGrafter"/>
</dbReference>
<keyword evidence="8" id="KW-1185">Reference proteome</keyword>
<organism evidence="7 8">
    <name type="scientific">Desulfosporosinus hippei DSM 8344</name>
    <dbReference type="NCBI Taxonomy" id="1121419"/>
    <lineage>
        <taxon>Bacteria</taxon>
        <taxon>Bacillati</taxon>
        <taxon>Bacillota</taxon>
        <taxon>Clostridia</taxon>
        <taxon>Eubacteriales</taxon>
        <taxon>Desulfitobacteriaceae</taxon>
        <taxon>Desulfosporosinus</taxon>
    </lineage>
</organism>
<gene>
    <name evidence="7" type="ORF">SAMN05443529_12544</name>
</gene>
<dbReference type="Gene3D" id="3.30.750.44">
    <property type="match status" value="1"/>
</dbReference>
<dbReference type="Gene3D" id="3.90.226.10">
    <property type="entry name" value="2-enoyl-CoA Hydratase, Chain A, domain 1"/>
    <property type="match status" value="1"/>
</dbReference>
<dbReference type="InterPro" id="IPR029045">
    <property type="entry name" value="ClpP/crotonase-like_dom_sf"/>
</dbReference>
<evidence type="ECO:0000256" key="5">
    <source>
        <dbReference type="RuleBase" id="RU004404"/>
    </source>
</evidence>
<protein>
    <submittedName>
        <fullName evidence="7">Carboxyl-terminal processing protease</fullName>
    </submittedName>
</protein>
<evidence type="ECO:0000256" key="4">
    <source>
        <dbReference type="ARBA" id="ARBA00022825"/>
    </source>
</evidence>
<dbReference type="GO" id="GO:0007165">
    <property type="term" value="P:signal transduction"/>
    <property type="evidence" value="ECO:0007669"/>
    <property type="project" value="TreeGrafter"/>
</dbReference>
<dbReference type="AlphaFoldDB" id="A0A1G8HGW3"/>
<dbReference type="SMART" id="SM00228">
    <property type="entry name" value="PDZ"/>
    <property type="match status" value="1"/>
</dbReference>